<protein>
    <recommendedName>
        <fullName evidence="1">PilZ domain-containing protein</fullName>
    </recommendedName>
</protein>
<keyword evidence="3" id="KW-1185">Reference proteome</keyword>
<dbReference type="SUPFAM" id="SSF141371">
    <property type="entry name" value="PilZ domain-like"/>
    <property type="match status" value="1"/>
</dbReference>
<dbReference type="OrthoDB" id="7888976at2"/>
<proteinExistence type="predicted"/>
<dbReference type="AlphaFoldDB" id="N0B462"/>
<dbReference type="HOGENOM" id="CLU_2382213_0_0_5"/>
<accession>N0B462</accession>
<evidence type="ECO:0000313" key="2">
    <source>
        <dbReference type="EMBL" id="AGK57793.1"/>
    </source>
</evidence>
<reference evidence="2 3" key="1">
    <citation type="journal article" date="2013" name="Genome Announc.">
        <title>Genome sequences for three denitrifying bacterial strains isolated from a uranium- and nitrate-contaminated subsurface environment.</title>
        <authorList>
            <person name="Venkatramanan R."/>
            <person name="Prakash O."/>
            <person name="Woyke T."/>
            <person name="Chain P."/>
            <person name="Goodwin L.A."/>
            <person name="Watson D."/>
            <person name="Brooks S."/>
            <person name="Kostka J.E."/>
            <person name="Green S.J."/>
        </authorList>
    </citation>
    <scope>NUCLEOTIDE SEQUENCE [LARGE SCALE GENOMIC DNA]</scope>
    <source>
        <strain evidence="2 3">1NES1</strain>
    </source>
</reference>
<evidence type="ECO:0000259" key="1">
    <source>
        <dbReference type="Pfam" id="PF07238"/>
    </source>
</evidence>
<dbReference type="RefSeq" id="WP_015597826.1">
    <property type="nucleotide sequence ID" value="NC_021172.1"/>
</dbReference>
<sequence>MRREERQGVSRPARIELGDGKKLTCRIADVSSGGALLLVQDGEWLPKVFELVDTFANTRRTVRVVWASTSRLGVRFVSGRATQPKKPSGFGRRV</sequence>
<name>N0B462_9HYPH</name>
<dbReference type="Pfam" id="PF07238">
    <property type="entry name" value="PilZ"/>
    <property type="match status" value="1"/>
</dbReference>
<dbReference type="KEGG" id="hdt:HYPDE_30593"/>
<dbReference type="EMBL" id="CP005587">
    <property type="protein sequence ID" value="AGK57793.1"/>
    <property type="molecule type" value="Genomic_DNA"/>
</dbReference>
<dbReference type="Gene3D" id="2.40.10.220">
    <property type="entry name" value="predicted glycosyltransferase like domains"/>
    <property type="match status" value="1"/>
</dbReference>
<organism evidence="2 3">
    <name type="scientific">Hyphomicrobium denitrificans 1NES1</name>
    <dbReference type="NCBI Taxonomy" id="670307"/>
    <lineage>
        <taxon>Bacteria</taxon>
        <taxon>Pseudomonadati</taxon>
        <taxon>Pseudomonadota</taxon>
        <taxon>Alphaproteobacteria</taxon>
        <taxon>Hyphomicrobiales</taxon>
        <taxon>Hyphomicrobiaceae</taxon>
        <taxon>Hyphomicrobium</taxon>
    </lineage>
</organism>
<feature type="domain" description="PilZ" evidence="1">
    <location>
        <begin position="2"/>
        <end position="83"/>
    </location>
</feature>
<dbReference type="Proteomes" id="UP000005952">
    <property type="component" value="Chromosome"/>
</dbReference>
<evidence type="ECO:0000313" key="3">
    <source>
        <dbReference type="Proteomes" id="UP000005952"/>
    </source>
</evidence>
<gene>
    <name evidence="2" type="ORF">HYPDE_30593</name>
</gene>
<dbReference type="GO" id="GO:0035438">
    <property type="term" value="F:cyclic-di-GMP binding"/>
    <property type="evidence" value="ECO:0007669"/>
    <property type="project" value="InterPro"/>
</dbReference>
<dbReference type="InterPro" id="IPR009875">
    <property type="entry name" value="PilZ_domain"/>
</dbReference>